<evidence type="ECO:0000259" key="5">
    <source>
        <dbReference type="Pfam" id="PF18052"/>
    </source>
</evidence>
<dbReference type="Gene3D" id="3.40.50.300">
    <property type="entry name" value="P-loop containing nucleotide triphosphate hydrolases"/>
    <property type="match status" value="1"/>
</dbReference>
<dbReference type="Pfam" id="PF18052">
    <property type="entry name" value="Rx_N"/>
    <property type="match status" value="1"/>
</dbReference>
<dbReference type="EMBL" id="AWUE01018901">
    <property type="protein sequence ID" value="OMO77724.1"/>
    <property type="molecule type" value="Genomic_DNA"/>
</dbReference>
<evidence type="ECO:0000256" key="3">
    <source>
        <dbReference type="ARBA" id="ARBA00022821"/>
    </source>
</evidence>
<dbReference type="InterPro" id="IPR002182">
    <property type="entry name" value="NB-ARC"/>
</dbReference>
<dbReference type="GO" id="GO:0043531">
    <property type="term" value="F:ADP binding"/>
    <property type="evidence" value="ECO:0007669"/>
    <property type="project" value="InterPro"/>
</dbReference>
<accession>A0A1R3I589</accession>
<dbReference type="Proteomes" id="UP000187203">
    <property type="component" value="Unassembled WGS sequence"/>
</dbReference>
<keyword evidence="7" id="KW-1185">Reference proteome</keyword>
<reference evidence="7" key="1">
    <citation type="submission" date="2013-09" db="EMBL/GenBank/DDBJ databases">
        <title>Corchorus olitorius genome sequencing.</title>
        <authorList>
            <person name="Alam M."/>
            <person name="Haque M.S."/>
            <person name="Islam M.S."/>
            <person name="Emdad E.M."/>
            <person name="Islam M.M."/>
            <person name="Ahmed B."/>
            <person name="Halim A."/>
            <person name="Hossen Q.M.M."/>
            <person name="Hossain M.Z."/>
            <person name="Ahmed R."/>
            <person name="Khan M.M."/>
            <person name="Islam R."/>
            <person name="Rashid M.M."/>
            <person name="Khan S.A."/>
            <person name="Rahman M.S."/>
            <person name="Alam M."/>
            <person name="Yahiya A.S."/>
            <person name="Khan M.S."/>
            <person name="Azam M.S."/>
            <person name="Haque T."/>
            <person name="Lashkar M.Z.H."/>
            <person name="Akhand A.I."/>
            <person name="Morshed G."/>
            <person name="Roy S."/>
            <person name="Uddin K.S."/>
            <person name="Rabeya T."/>
            <person name="Hossain A.S."/>
            <person name="Chowdhury A."/>
            <person name="Snigdha A.R."/>
            <person name="Mortoza M.S."/>
            <person name="Matin S.A."/>
            <person name="Hoque S.M.E."/>
            <person name="Islam M.K."/>
            <person name="Roy D.K."/>
            <person name="Haider R."/>
            <person name="Moosa M.M."/>
            <person name="Elias S.M."/>
            <person name="Hasan A.M."/>
            <person name="Jahan S."/>
            <person name="Shafiuddin M."/>
            <person name="Mahmood N."/>
            <person name="Shommy N.S."/>
        </authorList>
    </citation>
    <scope>NUCLEOTIDE SEQUENCE [LARGE SCALE GENOMIC DNA]</scope>
    <source>
        <strain evidence="7">cv. O-4</strain>
    </source>
</reference>
<keyword evidence="2" id="KW-0547">Nucleotide-binding</keyword>
<dbReference type="InterPro" id="IPR038005">
    <property type="entry name" value="RX-like_CC"/>
</dbReference>
<proteinExistence type="predicted"/>
<organism evidence="6 7">
    <name type="scientific">Corchorus olitorius</name>
    <dbReference type="NCBI Taxonomy" id="93759"/>
    <lineage>
        <taxon>Eukaryota</taxon>
        <taxon>Viridiplantae</taxon>
        <taxon>Streptophyta</taxon>
        <taxon>Embryophyta</taxon>
        <taxon>Tracheophyta</taxon>
        <taxon>Spermatophyta</taxon>
        <taxon>Magnoliopsida</taxon>
        <taxon>eudicotyledons</taxon>
        <taxon>Gunneridae</taxon>
        <taxon>Pentapetalae</taxon>
        <taxon>rosids</taxon>
        <taxon>malvids</taxon>
        <taxon>Malvales</taxon>
        <taxon>Malvaceae</taxon>
        <taxon>Grewioideae</taxon>
        <taxon>Apeibeae</taxon>
        <taxon>Corchorus</taxon>
    </lineage>
</organism>
<name>A0A1R3I589_9ROSI</name>
<dbReference type="AlphaFoldDB" id="A0A1R3I589"/>
<dbReference type="GO" id="GO:0006952">
    <property type="term" value="P:defense response"/>
    <property type="evidence" value="ECO:0007669"/>
    <property type="project" value="UniProtKB-KW"/>
</dbReference>
<comment type="caution">
    <text evidence="6">The sequence shown here is derived from an EMBL/GenBank/DDBJ whole genome shotgun (WGS) entry which is preliminary data.</text>
</comment>
<evidence type="ECO:0000259" key="4">
    <source>
        <dbReference type="Pfam" id="PF00931"/>
    </source>
</evidence>
<protein>
    <submittedName>
        <fullName evidence="6">NB-ARC domain-containing protein</fullName>
    </submittedName>
</protein>
<dbReference type="InterPro" id="IPR041118">
    <property type="entry name" value="Rx_N"/>
</dbReference>
<feature type="domain" description="NB-ARC" evidence="4">
    <location>
        <begin position="170"/>
        <end position="208"/>
    </location>
</feature>
<dbReference type="Gene3D" id="1.20.5.4130">
    <property type="match status" value="1"/>
</dbReference>
<dbReference type="PANTHER" id="PTHR19338">
    <property type="entry name" value="TRANSLOCASE OF INNER MITOCHONDRIAL MEMBRANE 13 HOMOLOG"/>
    <property type="match status" value="1"/>
</dbReference>
<evidence type="ECO:0000256" key="1">
    <source>
        <dbReference type="ARBA" id="ARBA00022737"/>
    </source>
</evidence>
<dbReference type="OrthoDB" id="3027644at2759"/>
<dbReference type="InterPro" id="IPR027417">
    <property type="entry name" value="P-loop_NTPase"/>
</dbReference>
<evidence type="ECO:0000256" key="2">
    <source>
        <dbReference type="ARBA" id="ARBA00022741"/>
    </source>
</evidence>
<dbReference type="PANTHER" id="PTHR19338:SF66">
    <property type="entry name" value="NB-ARC DOMAIN-CONTAINING PROTEIN"/>
    <property type="match status" value="1"/>
</dbReference>
<keyword evidence="3" id="KW-0611">Plant defense</keyword>
<feature type="domain" description="Disease resistance N-terminal" evidence="5">
    <location>
        <begin position="5"/>
        <end position="89"/>
    </location>
</feature>
<dbReference type="STRING" id="93759.A0A1R3I589"/>
<gene>
    <name evidence="6" type="ORF">COLO4_25031</name>
</gene>
<dbReference type="SUPFAM" id="SSF52540">
    <property type="entry name" value="P-loop containing nucleoside triphosphate hydrolases"/>
    <property type="match status" value="1"/>
</dbReference>
<evidence type="ECO:0000313" key="7">
    <source>
        <dbReference type="Proteomes" id="UP000187203"/>
    </source>
</evidence>
<keyword evidence="1" id="KW-0677">Repeat</keyword>
<dbReference type="Pfam" id="PF00931">
    <property type="entry name" value="NB-ARC"/>
    <property type="match status" value="1"/>
</dbReference>
<dbReference type="CDD" id="cd14798">
    <property type="entry name" value="RX-CC_like"/>
    <property type="match status" value="1"/>
</dbReference>
<sequence length="218" mass="24777">MDFSAVSSVLQTISRPLIQEVISLWGVKDEVESLEKELKWMQSFLKDAVAVKVADLEVICTYIAEVRELAYDAEDVIETFALKFASERKGRISGFLRRSACCLKDECFLHKTKSEIGRITAKITELSRRLQTYDVKKIRDEGGPSSSNDQRRESRRPYPHIIEDNIVGLEDDIKNVVSILVDEEHHDRRVVSICGMGGLGKTTLAKKCLPGRFTFYFV</sequence>
<evidence type="ECO:0000313" key="6">
    <source>
        <dbReference type="EMBL" id="OMO77724.1"/>
    </source>
</evidence>